<name>A0ABP3G7E1_9BACI</name>
<accession>A0ABP3G7E1</accession>
<evidence type="ECO:0008006" key="3">
    <source>
        <dbReference type="Google" id="ProtNLM"/>
    </source>
</evidence>
<comment type="caution">
    <text evidence="1">The sequence shown here is derived from an EMBL/GenBank/DDBJ whole genome shotgun (WGS) entry which is preliminary data.</text>
</comment>
<gene>
    <name evidence="1" type="ORF">GCM10008967_30910</name>
</gene>
<evidence type="ECO:0000313" key="2">
    <source>
        <dbReference type="Proteomes" id="UP001500782"/>
    </source>
</evidence>
<protein>
    <recommendedName>
        <fullName evidence="3">XRE family transcriptional regulator</fullName>
    </recommendedName>
</protein>
<dbReference type="Proteomes" id="UP001500782">
    <property type="component" value="Unassembled WGS sequence"/>
</dbReference>
<keyword evidence="2" id="KW-1185">Reference proteome</keyword>
<dbReference type="EMBL" id="BAAADJ010000054">
    <property type="protein sequence ID" value="GAA0338447.1"/>
    <property type="molecule type" value="Genomic_DNA"/>
</dbReference>
<reference evidence="2" key="1">
    <citation type="journal article" date="2019" name="Int. J. Syst. Evol. Microbiol.">
        <title>The Global Catalogue of Microorganisms (GCM) 10K type strain sequencing project: providing services to taxonomists for standard genome sequencing and annotation.</title>
        <authorList>
            <consortium name="The Broad Institute Genomics Platform"/>
            <consortium name="The Broad Institute Genome Sequencing Center for Infectious Disease"/>
            <person name="Wu L."/>
            <person name="Ma J."/>
        </authorList>
    </citation>
    <scope>NUCLEOTIDE SEQUENCE [LARGE SCALE GENOMIC DNA]</scope>
    <source>
        <strain evidence="2">JCM 9731</strain>
    </source>
</reference>
<proteinExistence type="predicted"/>
<organism evidence="1 2">
    <name type="scientific">Bacillus carboniphilus</name>
    <dbReference type="NCBI Taxonomy" id="86663"/>
    <lineage>
        <taxon>Bacteria</taxon>
        <taxon>Bacillati</taxon>
        <taxon>Bacillota</taxon>
        <taxon>Bacilli</taxon>
        <taxon>Bacillales</taxon>
        <taxon>Bacillaceae</taxon>
        <taxon>Bacillus</taxon>
    </lineage>
</organism>
<dbReference type="RefSeq" id="WP_343800771.1">
    <property type="nucleotide sequence ID" value="NZ_BAAADJ010000054.1"/>
</dbReference>
<evidence type="ECO:0000313" key="1">
    <source>
        <dbReference type="EMBL" id="GAA0338447.1"/>
    </source>
</evidence>
<sequence length="167" mass="19310">MLDQKLLKELEEYIKIHESLSETGVHSFELKEEIPILQESLSTSELEDFIKKHRQPTLQEVLFGFIDQTENTDAEIYKKAGLDRKHFSKIRSNPNYRPKKNTIIALALALELDLEDTEELLHAAGYSLSESDTTDLIIQFFLEKQMYDIHAINQALHYFSLKPLSGT</sequence>